<evidence type="ECO:0000256" key="4">
    <source>
        <dbReference type="ARBA" id="ARBA00022692"/>
    </source>
</evidence>
<dbReference type="Proteomes" id="UP000276437">
    <property type="component" value="Chromosome"/>
</dbReference>
<organism evidence="8 9">
    <name type="scientific">Methylomusa anaerophila</name>
    <dbReference type="NCBI Taxonomy" id="1930071"/>
    <lineage>
        <taxon>Bacteria</taxon>
        <taxon>Bacillati</taxon>
        <taxon>Bacillota</taxon>
        <taxon>Negativicutes</taxon>
        <taxon>Selenomonadales</taxon>
        <taxon>Sporomusaceae</taxon>
        <taxon>Methylomusa</taxon>
    </lineage>
</organism>
<keyword evidence="3" id="KW-1003">Cell membrane</keyword>
<gene>
    <name evidence="8" type="primary">exbD_2</name>
    <name evidence="8" type="ORF">MAMMFC1_00433</name>
</gene>
<dbReference type="PANTHER" id="PTHR30558">
    <property type="entry name" value="EXBD MEMBRANE COMPONENT OF PMF-DRIVEN MACROMOLECULE IMPORT SYSTEM"/>
    <property type="match status" value="1"/>
</dbReference>
<dbReference type="AlphaFoldDB" id="A0A348AFF1"/>
<evidence type="ECO:0000256" key="2">
    <source>
        <dbReference type="ARBA" id="ARBA00005811"/>
    </source>
</evidence>
<keyword evidence="5" id="KW-1133">Transmembrane helix</keyword>
<evidence type="ECO:0000256" key="3">
    <source>
        <dbReference type="ARBA" id="ARBA00022475"/>
    </source>
</evidence>
<dbReference type="EMBL" id="AP018449">
    <property type="protein sequence ID" value="BBB89799.1"/>
    <property type="molecule type" value="Genomic_DNA"/>
</dbReference>
<protein>
    <submittedName>
        <fullName evidence="8">Biopolymer transport protein ExbD</fullName>
    </submittedName>
</protein>
<evidence type="ECO:0000256" key="7">
    <source>
        <dbReference type="RuleBase" id="RU003879"/>
    </source>
</evidence>
<dbReference type="GO" id="GO:0022857">
    <property type="term" value="F:transmembrane transporter activity"/>
    <property type="evidence" value="ECO:0007669"/>
    <property type="project" value="InterPro"/>
</dbReference>
<evidence type="ECO:0000313" key="8">
    <source>
        <dbReference type="EMBL" id="BBB89799.1"/>
    </source>
</evidence>
<keyword evidence="7" id="KW-0813">Transport</keyword>
<evidence type="ECO:0000256" key="5">
    <source>
        <dbReference type="ARBA" id="ARBA00022989"/>
    </source>
</evidence>
<keyword evidence="9" id="KW-1185">Reference proteome</keyword>
<dbReference type="GO" id="GO:0005886">
    <property type="term" value="C:plasma membrane"/>
    <property type="evidence" value="ECO:0007669"/>
    <property type="project" value="UniProtKB-SubCell"/>
</dbReference>
<dbReference type="Pfam" id="PF02472">
    <property type="entry name" value="ExbD"/>
    <property type="match status" value="1"/>
</dbReference>
<dbReference type="InterPro" id="IPR003400">
    <property type="entry name" value="ExbD"/>
</dbReference>
<dbReference type="KEGG" id="mana:MAMMFC1_00433"/>
<comment type="similarity">
    <text evidence="2 7">Belongs to the ExbD/TolR family.</text>
</comment>
<reference evidence="8 9" key="1">
    <citation type="journal article" date="2018" name="Int. J. Syst. Evol. Microbiol.">
        <title>Methylomusa anaerophila gen. nov., sp. nov., an anaerobic methanol-utilizing bacterium isolated from a microbial fuel cell.</title>
        <authorList>
            <person name="Amano N."/>
            <person name="Yamamuro A."/>
            <person name="Miyahara M."/>
            <person name="Kouzuma A."/>
            <person name="Abe T."/>
            <person name="Watanabe K."/>
        </authorList>
    </citation>
    <scope>NUCLEOTIDE SEQUENCE [LARGE SCALE GENOMIC DNA]</scope>
    <source>
        <strain evidence="8 9">MMFC1</strain>
    </source>
</reference>
<dbReference type="Gene3D" id="3.30.420.270">
    <property type="match status" value="1"/>
</dbReference>
<comment type="subcellular location">
    <subcellularLocation>
        <location evidence="1">Cell membrane</location>
        <topology evidence="1">Single-pass membrane protein</topology>
    </subcellularLocation>
    <subcellularLocation>
        <location evidence="7">Cell membrane</location>
        <topology evidence="7">Single-pass type II membrane protein</topology>
    </subcellularLocation>
</comment>
<dbReference type="RefSeq" id="WP_158618610.1">
    <property type="nucleotide sequence ID" value="NZ_AP018449.1"/>
</dbReference>
<accession>A0A348AFF1</accession>
<dbReference type="PANTHER" id="PTHR30558:SF3">
    <property type="entry name" value="BIOPOLYMER TRANSPORT PROTEIN EXBD-RELATED"/>
    <property type="match status" value="1"/>
</dbReference>
<dbReference type="OrthoDB" id="287326at2"/>
<dbReference type="GO" id="GO:0015031">
    <property type="term" value="P:protein transport"/>
    <property type="evidence" value="ECO:0007669"/>
    <property type="project" value="UniProtKB-KW"/>
</dbReference>
<keyword evidence="6" id="KW-0472">Membrane</keyword>
<evidence type="ECO:0000313" key="9">
    <source>
        <dbReference type="Proteomes" id="UP000276437"/>
    </source>
</evidence>
<keyword evidence="7" id="KW-0653">Protein transport</keyword>
<evidence type="ECO:0000256" key="6">
    <source>
        <dbReference type="ARBA" id="ARBA00023136"/>
    </source>
</evidence>
<sequence>MRIPRNPAKKARIEIIPMIDTMFFLLVFFMMATLSMTSQYSMPVNLPQAAGMPDQTRQVVTLTVTKDGKLFWDKEAMPSTAAVAARLAQQSKAGAQLAVIINADRSVEHGRVVELMDAIQQSGLAKIAIAVNHAGS</sequence>
<keyword evidence="4 7" id="KW-0812">Transmembrane</keyword>
<proteinExistence type="inferred from homology"/>
<evidence type="ECO:0000256" key="1">
    <source>
        <dbReference type="ARBA" id="ARBA00004162"/>
    </source>
</evidence>
<name>A0A348AFF1_9FIRM</name>